<evidence type="ECO:0000313" key="11">
    <source>
        <dbReference type="Proteomes" id="UP000663868"/>
    </source>
</evidence>
<feature type="transmembrane region" description="Helical" evidence="9">
    <location>
        <begin position="37"/>
        <end position="60"/>
    </location>
</feature>
<evidence type="ECO:0000256" key="1">
    <source>
        <dbReference type="ARBA" id="ARBA00000215"/>
    </source>
</evidence>
<keyword evidence="5 9" id="KW-1003">Cell membrane</keyword>
<feature type="non-terminal residue" evidence="10">
    <location>
        <position position="114"/>
    </location>
</feature>
<evidence type="ECO:0000256" key="6">
    <source>
        <dbReference type="ARBA" id="ARBA00022692"/>
    </source>
</evidence>
<dbReference type="AlphaFoldDB" id="A0A820RA25"/>
<evidence type="ECO:0000256" key="5">
    <source>
        <dbReference type="ARBA" id="ARBA00022475"/>
    </source>
</evidence>
<evidence type="ECO:0000256" key="4">
    <source>
        <dbReference type="ARBA" id="ARBA00022448"/>
    </source>
</evidence>
<dbReference type="GO" id="GO:0032217">
    <property type="term" value="F:riboflavin transmembrane transporter activity"/>
    <property type="evidence" value="ECO:0007669"/>
    <property type="project" value="UniProtKB-UniRule"/>
</dbReference>
<comment type="catalytic activity">
    <reaction evidence="1 9">
        <text>riboflavin(in) = riboflavin(out)</text>
        <dbReference type="Rhea" id="RHEA:35015"/>
        <dbReference type="ChEBI" id="CHEBI:57986"/>
    </reaction>
</comment>
<keyword evidence="6 9" id="KW-0812">Transmembrane</keyword>
<comment type="subcellular location">
    <subcellularLocation>
        <location evidence="2 9">Cell membrane</location>
        <topology evidence="2 9">Multi-pass membrane protein</topology>
    </subcellularLocation>
</comment>
<evidence type="ECO:0000256" key="2">
    <source>
        <dbReference type="ARBA" id="ARBA00004651"/>
    </source>
</evidence>
<dbReference type="Pfam" id="PF06237">
    <property type="entry name" value="SLC52_ribofla_tr"/>
    <property type="match status" value="1"/>
</dbReference>
<organism evidence="10 11">
    <name type="scientific">Adineta steineri</name>
    <dbReference type="NCBI Taxonomy" id="433720"/>
    <lineage>
        <taxon>Eukaryota</taxon>
        <taxon>Metazoa</taxon>
        <taxon>Spiralia</taxon>
        <taxon>Gnathifera</taxon>
        <taxon>Rotifera</taxon>
        <taxon>Eurotatoria</taxon>
        <taxon>Bdelloidea</taxon>
        <taxon>Adinetida</taxon>
        <taxon>Adinetidae</taxon>
        <taxon>Adineta</taxon>
    </lineage>
</organism>
<evidence type="ECO:0000256" key="9">
    <source>
        <dbReference type="RuleBase" id="RU368035"/>
    </source>
</evidence>
<comment type="caution">
    <text evidence="9">Lacks conserved residue(s) required for the propagation of feature annotation.</text>
</comment>
<comment type="similarity">
    <text evidence="3 9">Belongs to the riboflavin transporter family.</text>
</comment>
<dbReference type="EMBL" id="CAJOBB010029584">
    <property type="protein sequence ID" value="CAF4437872.1"/>
    <property type="molecule type" value="Genomic_DNA"/>
</dbReference>
<accession>A0A820RA25</accession>
<comment type="function">
    <text evidence="9">Plasma membrane transporter mediating the uptake by cells of the water soluble vitamin B2/riboflavin that plays a key role in biochemical oxidation-reduction reactions of the carbohydrate, lipid, and amino acid metabolism.</text>
</comment>
<keyword evidence="7 9" id="KW-1133">Transmembrane helix</keyword>
<sequence>GQDKINENDETLTLIDVNNQENQKSNRQFHLSDNVPYLFAMFWSCLITFGFLPALQTYALSSYSQDIYQKTIVSSEVVYVLVQIMCAIYSNITVAAYPRLIYILNIIATVLVIC</sequence>
<dbReference type="GO" id="GO:0005886">
    <property type="term" value="C:plasma membrane"/>
    <property type="evidence" value="ECO:0007669"/>
    <property type="project" value="UniProtKB-SubCell"/>
</dbReference>
<feature type="non-terminal residue" evidence="10">
    <location>
        <position position="1"/>
    </location>
</feature>
<evidence type="ECO:0000313" key="10">
    <source>
        <dbReference type="EMBL" id="CAF4437872.1"/>
    </source>
</evidence>
<gene>
    <name evidence="10" type="ORF">KXQ929_LOCUS53192</name>
</gene>
<dbReference type="InterPro" id="IPR009357">
    <property type="entry name" value="Riboflavin_transptr"/>
</dbReference>
<evidence type="ECO:0000256" key="8">
    <source>
        <dbReference type="ARBA" id="ARBA00023136"/>
    </source>
</evidence>
<keyword evidence="4 9" id="KW-0813">Transport</keyword>
<evidence type="ECO:0000256" key="3">
    <source>
        <dbReference type="ARBA" id="ARBA00006366"/>
    </source>
</evidence>
<keyword evidence="8 9" id="KW-0472">Membrane</keyword>
<name>A0A820RA25_9BILA</name>
<evidence type="ECO:0000256" key="7">
    <source>
        <dbReference type="ARBA" id="ARBA00022989"/>
    </source>
</evidence>
<protein>
    <recommendedName>
        <fullName evidence="9">Riboflavin transporter</fullName>
    </recommendedName>
</protein>
<comment type="caution">
    <text evidence="10">The sequence shown here is derived from an EMBL/GenBank/DDBJ whole genome shotgun (WGS) entry which is preliminary data.</text>
</comment>
<dbReference type="Proteomes" id="UP000663868">
    <property type="component" value="Unassembled WGS sequence"/>
</dbReference>
<feature type="transmembrane region" description="Helical" evidence="9">
    <location>
        <begin position="72"/>
        <end position="90"/>
    </location>
</feature>
<proteinExistence type="inferred from homology"/>
<reference evidence="10" key="1">
    <citation type="submission" date="2021-02" db="EMBL/GenBank/DDBJ databases">
        <authorList>
            <person name="Nowell W R."/>
        </authorList>
    </citation>
    <scope>NUCLEOTIDE SEQUENCE</scope>
</reference>